<accession>A0A5B2W412</accession>
<evidence type="ECO:0000313" key="2">
    <source>
        <dbReference type="Proteomes" id="UP000323454"/>
    </source>
</evidence>
<evidence type="ECO:0000313" key="1">
    <source>
        <dbReference type="EMBL" id="KAA2245874.1"/>
    </source>
</evidence>
<protein>
    <submittedName>
        <fullName evidence="1">Uncharacterized protein</fullName>
    </submittedName>
</protein>
<dbReference type="RefSeq" id="WP_149855356.1">
    <property type="nucleotide sequence ID" value="NZ_VUOB01000191.1"/>
</dbReference>
<organism evidence="1 2">
    <name type="scientific">Solihabitans fulvus</name>
    <dbReference type="NCBI Taxonomy" id="1892852"/>
    <lineage>
        <taxon>Bacteria</taxon>
        <taxon>Bacillati</taxon>
        <taxon>Actinomycetota</taxon>
        <taxon>Actinomycetes</taxon>
        <taxon>Pseudonocardiales</taxon>
        <taxon>Pseudonocardiaceae</taxon>
        <taxon>Solihabitans</taxon>
    </lineage>
</organism>
<comment type="caution">
    <text evidence="1">The sequence shown here is derived from an EMBL/GenBank/DDBJ whole genome shotgun (WGS) entry which is preliminary data.</text>
</comment>
<keyword evidence="2" id="KW-1185">Reference proteome</keyword>
<reference evidence="1 2" key="1">
    <citation type="submission" date="2019-09" db="EMBL/GenBank/DDBJ databases">
        <title>Goodfellowia gen. nov., a new genus of the Pseudonocardineae related to Actinoalloteichus, containing Goodfellowia coeruleoviolacea gen. nov., comb. nov. gen. nov., comb. nov.</title>
        <authorList>
            <person name="Labeda D."/>
        </authorList>
    </citation>
    <scope>NUCLEOTIDE SEQUENCE [LARGE SCALE GENOMIC DNA]</scope>
    <source>
        <strain evidence="1 2">AN110305</strain>
    </source>
</reference>
<reference evidence="1 2" key="2">
    <citation type="submission" date="2019-09" db="EMBL/GenBank/DDBJ databases">
        <authorList>
            <person name="Jin C."/>
        </authorList>
    </citation>
    <scope>NUCLEOTIDE SEQUENCE [LARGE SCALE GENOMIC DNA]</scope>
    <source>
        <strain evidence="1 2">AN110305</strain>
    </source>
</reference>
<dbReference type="Proteomes" id="UP000323454">
    <property type="component" value="Unassembled WGS sequence"/>
</dbReference>
<gene>
    <name evidence="1" type="ORF">F0L68_41240</name>
</gene>
<sequence length="85" mass="9026">MADEEIRVVLPGDTADQVHDLVGPDPASMEAFVVTVVQERLRPQGPPGFERAFGRPSDAALDASAMDLLGRPSPFVLRRPSTGAA</sequence>
<dbReference type="AlphaFoldDB" id="A0A5B2W412"/>
<name>A0A5B2W412_9PSEU</name>
<dbReference type="EMBL" id="VUOB01000191">
    <property type="protein sequence ID" value="KAA2245874.1"/>
    <property type="molecule type" value="Genomic_DNA"/>
</dbReference>
<proteinExistence type="predicted"/>